<protein>
    <submittedName>
        <fullName evidence="1">Uncharacterized protein</fullName>
    </submittedName>
</protein>
<sequence>MLYWFILGGLFLGGGAYVMLNGAKLVQEDNELQDSIHPLPVVSDKDNHV</sequence>
<keyword evidence="2" id="KW-1185">Reference proteome</keyword>
<organism evidence="1 2">
    <name type="scientific">Paenibacillus algorifonticola</name>
    <dbReference type="NCBI Taxonomy" id="684063"/>
    <lineage>
        <taxon>Bacteria</taxon>
        <taxon>Bacillati</taxon>
        <taxon>Bacillota</taxon>
        <taxon>Bacilli</taxon>
        <taxon>Bacillales</taxon>
        <taxon>Paenibacillaceae</taxon>
        <taxon>Paenibacillus</taxon>
    </lineage>
</organism>
<reference evidence="2" key="1">
    <citation type="submission" date="2016-10" db="EMBL/GenBank/DDBJ databases">
        <authorList>
            <person name="Varghese N."/>
            <person name="Submissions S."/>
        </authorList>
    </citation>
    <scope>NUCLEOTIDE SEQUENCE [LARGE SCALE GENOMIC DNA]</scope>
    <source>
        <strain evidence="2">CGMCC 1.10223</strain>
    </source>
</reference>
<dbReference type="AlphaFoldDB" id="A0A1I1YX98"/>
<evidence type="ECO:0000313" key="1">
    <source>
        <dbReference type="EMBL" id="SFE24077.1"/>
    </source>
</evidence>
<name>A0A1I1YX98_9BACL</name>
<accession>A0A1I1YX98</accession>
<gene>
    <name evidence="1" type="ORF">SAMN04487969_101855</name>
</gene>
<dbReference type="OrthoDB" id="9965390at2"/>
<dbReference type="EMBL" id="FONN01000001">
    <property type="protein sequence ID" value="SFE24077.1"/>
    <property type="molecule type" value="Genomic_DNA"/>
</dbReference>
<dbReference type="Proteomes" id="UP000183410">
    <property type="component" value="Unassembled WGS sequence"/>
</dbReference>
<dbReference type="RefSeq" id="WP_156182307.1">
    <property type="nucleotide sequence ID" value="NZ_FONN01000001.1"/>
</dbReference>
<evidence type="ECO:0000313" key="2">
    <source>
        <dbReference type="Proteomes" id="UP000183410"/>
    </source>
</evidence>
<proteinExistence type="predicted"/>